<accession>A0A7D3QBM3</accession>
<feature type="transmembrane region" description="Helical" evidence="18">
    <location>
        <begin position="202"/>
        <end position="219"/>
    </location>
</feature>
<evidence type="ECO:0000256" key="8">
    <source>
        <dbReference type="ARBA" id="ARBA00022792"/>
    </source>
</evidence>
<evidence type="ECO:0000256" key="6">
    <source>
        <dbReference type="ARBA" id="ARBA00022660"/>
    </source>
</evidence>
<evidence type="ECO:0000256" key="7">
    <source>
        <dbReference type="ARBA" id="ARBA00022692"/>
    </source>
</evidence>
<evidence type="ECO:0000256" key="11">
    <source>
        <dbReference type="ARBA" id="ARBA00022989"/>
    </source>
</evidence>
<dbReference type="PANTHER" id="PTHR46552">
    <property type="entry name" value="NADH-UBIQUINONE OXIDOREDUCTASE CHAIN 2"/>
    <property type="match status" value="1"/>
</dbReference>
<dbReference type="GeneID" id="55754617"/>
<feature type="transmembrane region" description="Helical" evidence="18">
    <location>
        <begin position="178"/>
        <end position="196"/>
    </location>
</feature>
<comment type="function">
    <text evidence="18">Core subunit of the mitochondrial membrane respiratory chain NADH dehydrogenase (Complex I) which catalyzes electron transfer from NADH through the respiratory chain, using ubiquinone as an electron acceptor. Essential for the catalytic activity and assembly of complex I.</text>
</comment>
<keyword evidence="12 18" id="KW-0520">NAD</keyword>
<keyword evidence="5" id="KW-0813">Transport</keyword>
<feature type="domain" description="NADH:quinone oxidoreductase/Mrp antiporter transmembrane" evidence="19">
    <location>
        <begin position="23"/>
        <end position="285"/>
    </location>
</feature>
<evidence type="ECO:0000256" key="16">
    <source>
        <dbReference type="ARBA" id="ARBA00029481"/>
    </source>
</evidence>
<evidence type="ECO:0000256" key="4">
    <source>
        <dbReference type="ARBA" id="ARBA00021008"/>
    </source>
</evidence>
<dbReference type="GO" id="GO:0008137">
    <property type="term" value="F:NADH dehydrogenase (ubiquinone) activity"/>
    <property type="evidence" value="ECO:0007669"/>
    <property type="project" value="UniProtKB-EC"/>
</dbReference>
<evidence type="ECO:0000256" key="18">
    <source>
        <dbReference type="RuleBase" id="RU003403"/>
    </source>
</evidence>
<geneLocation type="mitochondrion" evidence="21"/>
<evidence type="ECO:0000256" key="9">
    <source>
        <dbReference type="ARBA" id="ARBA00022967"/>
    </source>
</evidence>
<evidence type="ECO:0000256" key="15">
    <source>
        <dbReference type="ARBA" id="ARBA00023136"/>
    </source>
</evidence>
<sequence length="347" mass="38746">MKTITNSLIALTVFSGTIITLSSTHMLLMWVGLEMSMLSIIPILIKKANPRSTEAATKYFLTQATASMIFLASILTNYTYSGLWTMNHATNQTCITLITLSLLMKLGLAPFHFWMPEVIQGINLMSGLLVLTWQKLAPLSILYNLAPLTPTPIMLSTGLLSILIGGWGGLNQTQLRKIMAYSSIAHMGWMVIIISYNPSLTLINLMIYILLTLTLFMSFNFTNTLSITSLSHVWNKHPMITLSSMTILLSLGGLPPLTGFLPKWLIIQELTMNDNNYMAITIAILALLNLFFYLRMIYSSSLTMFPTPNNNKMQWRLIPTKHLTLLSPLIIISTLTLPLTTLSSISY</sequence>
<dbReference type="InterPro" id="IPR010933">
    <property type="entry name" value="NADH_DH_su2_C"/>
</dbReference>
<name>A0A7D3QBM3_9RODE</name>
<evidence type="ECO:0000256" key="5">
    <source>
        <dbReference type="ARBA" id="ARBA00022448"/>
    </source>
</evidence>
<dbReference type="Pfam" id="PF00361">
    <property type="entry name" value="Proton_antipo_M"/>
    <property type="match status" value="1"/>
</dbReference>
<evidence type="ECO:0000256" key="17">
    <source>
        <dbReference type="ARBA" id="ARBA00049551"/>
    </source>
</evidence>
<reference evidence="21" key="1">
    <citation type="journal article" date="2020" name="PeerJ">
        <title>Whole mitochondrial genome sequence and phylogenetic relationships of Williams's jerboa (Scarturus williamsi) from Turkey.</title>
        <authorList>
            <person name="Ibis O."/>
        </authorList>
    </citation>
    <scope>NUCLEOTIDE SEQUENCE</scope>
    <source>
        <tissue evidence="21">Muscle</tissue>
    </source>
</reference>
<evidence type="ECO:0000256" key="2">
    <source>
        <dbReference type="ARBA" id="ARBA00007012"/>
    </source>
</evidence>
<feature type="transmembrane region" description="Helical" evidence="18">
    <location>
        <begin position="323"/>
        <end position="345"/>
    </location>
</feature>
<dbReference type="PANTHER" id="PTHR46552:SF1">
    <property type="entry name" value="NADH-UBIQUINONE OXIDOREDUCTASE CHAIN 2"/>
    <property type="match status" value="1"/>
</dbReference>
<evidence type="ECO:0000259" key="20">
    <source>
        <dbReference type="Pfam" id="PF06444"/>
    </source>
</evidence>
<evidence type="ECO:0000256" key="14">
    <source>
        <dbReference type="ARBA" id="ARBA00023128"/>
    </source>
</evidence>
<evidence type="ECO:0000256" key="13">
    <source>
        <dbReference type="ARBA" id="ARBA00023075"/>
    </source>
</evidence>
<dbReference type="AlphaFoldDB" id="A0A7D3QBM3"/>
<comment type="catalytic activity">
    <reaction evidence="17 18">
        <text>a ubiquinone + NADH + 5 H(+)(in) = a ubiquinol + NAD(+) + 4 H(+)(out)</text>
        <dbReference type="Rhea" id="RHEA:29091"/>
        <dbReference type="Rhea" id="RHEA-COMP:9565"/>
        <dbReference type="Rhea" id="RHEA-COMP:9566"/>
        <dbReference type="ChEBI" id="CHEBI:15378"/>
        <dbReference type="ChEBI" id="CHEBI:16389"/>
        <dbReference type="ChEBI" id="CHEBI:17976"/>
        <dbReference type="ChEBI" id="CHEBI:57540"/>
        <dbReference type="ChEBI" id="CHEBI:57945"/>
        <dbReference type="EC" id="7.1.1.2"/>
    </reaction>
</comment>
<dbReference type="InterPro" id="IPR003917">
    <property type="entry name" value="NADH_UbQ_OxRdtase_chain2"/>
</dbReference>
<comment type="similarity">
    <text evidence="2 18">Belongs to the complex I subunit 2 family.</text>
</comment>
<dbReference type="Pfam" id="PF06444">
    <property type="entry name" value="NADH_dehy_S2_C"/>
    <property type="match status" value="1"/>
</dbReference>
<dbReference type="InterPro" id="IPR050175">
    <property type="entry name" value="Complex_I_Subunit_2"/>
</dbReference>
<organism evidence="21">
    <name type="scientific">Scarturus williamsi</name>
    <name type="common">William's jerboa</name>
    <dbReference type="NCBI Taxonomy" id="2926630"/>
    <lineage>
        <taxon>Eukaryota</taxon>
        <taxon>Metazoa</taxon>
        <taxon>Chordata</taxon>
        <taxon>Craniata</taxon>
        <taxon>Vertebrata</taxon>
        <taxon>Euteleostomi</taxon>
        <taxon>Mammalia</taxon>
        <taxon>Eutheria</taxon>
        <taxon>Euarchontoglires</taxon>
        <taxon>Glires</taxon>
        <taxon>Rodentia</taxon>
        <taxon>Myomorpha</taxon>
        <taxon>Dipodoidea</taxon>
        <taxon>Dipodidae</taxon>
        <taxon>Allactaginae</taxon>
        <taxon>Scarturus</taxon>
    </lineage>
</organism>
<feature type="transmembrane region" description="Helical" evidence="18">
    <location>
        <begin position="152"/>
        <end position="171"/>
    </location>
</feature>
<keyword evidence="11 18" id="KW-1133">Transmembrane helix</keyword>
<keyword evidence="13 18" id="KW-0830">Ubiquinone</keyword>
<evidence type="ECO:0000256" key="12">
    <source>
        <dbReference type="ARBA" id="ARBA00023027"/>
    </source>
</evidence>
<dbReference type="GO" id="GO:0006120">
    <property type="term" value="P:mitochondrial electron transport, NADH to ubiquinone"/>
    <property type="evidence" value="ECO:0007669"/>
    <property type="project" value="InterPro"/>
</dbReference>
<dbReference type="InterPro" id="IPR001750">
    <property type="entry name" value="ND/Mrp_TM"/>
</dbReference>
<evidence type="ECO:0000259" key="19">
    <source>
        <dbReference type="Pfam" id="PF00361"/>
    </source>
</evidence>
<keyword evidence="15 18" id="KW-0472">Membrane</keyword>
<dbReference type="EC" id="7.1.1.2" evidence="3 18"/>
<dbReference type="EMBL" id="MT079957">
    <property type="protein sequence ID" value="QKE47116.1"/>
    <property type="molecule type" value="Genomic_DNA"/>
</dbReference>
<keyword evidence="8 18" id="KW-0999">Mitochondrion inner membrane</keyword>
<evidence type="ECO:0000256" key="3">
    <source>
        <dbReference type="ARBA" id="ARBA00012944"/>
    </source>
</evidence>
<feature type="transmembrane region" description="Helical" evidence="18">
    <location>
        <begin position="57"/>
        <end position="75"/>
    </location>
</feature>
<evidence type="ECO:0000256" key="1">
    <source>
        <dbReference type="ARBA" id="ARBA00004448"/>
    </source>
</evidence>
<feature type="transmembrane region" description="Helical" evidence="18">
    <location>
        <begin position="239"/>
        <end position="257"/>
    </location>
</feature>
<feature type="transmembrane region" description="Helical" evidence="18">
    <location>
        <begin position="95"/>
        <end position="115"/>
    </location>
</feature>
<protein>
    <recommendedName>
        <fullName evidence="4 18">NADH-ubiquinone oxidoreductase chain 2</fullName>
        <ecNumber evidence="3 18">7.1.1.2</ecNumber>
    </recommendedName>
</protein>
<dbReference type="CTD" id="4536"/>
<keyword evidence="9 18" id="KW-1278">Translocase</keyword>
<keyword evidence="14 18" id="KW-0496">Mitochondrion</keyword>
<keyword evidence="6 18" id="KW-0679">Respiratory chain</keyword>
<comment type="subcellular location">
    <subcellularLocation>
        <location evidence="1 18">Mitochondrion inner membrane</location>
        <topology evidence="1 18">Multi-pass membrane protein</topology>
    </subcellularLocation>
</comment>
<dbReference type="RefSeq" id="YP_009865058.1">
    <property type="nucleotide sequence ID" value="NC_049035.1"/>
</dbReference>
<keyword evidence="10 18" id="KW-0249">Electron transport</keyword>
<evidence type="ECO:0000313" key="21">
    <source>
        <dbReference type="EMBL" id="QKE47116.1"/>
    </source>
</evidence>
<evidence type="ECO:0000256" key="10">
    <source>
        <dbReference type="ARBA" id="ARBA00022982"/>
    </source>
</evidence>
<proteinExistence type="inferred from homology"/>
<keyword evidence="7 18" id="KW-0812">Transmembrane</keyword>
<dbReference type="PRINTS" id="PR01436">
    <property type="entry name" value="NADHDHGNASE2"/>
</dbReference>
<dbReference type="GO" id="GO:0005743">
    <property type="term" value="C:mitochondrial inner membrane"/>
    <property type="evidence" value="ECO:0007669"/>
    <property type="project" value="UniProtKB-SubCell"/>
</dbReference>
<feature type="domain" description="NADH dehydrogenase subunit 2 C-terminal" evidence="20">
    <location>
        <begin position="290"/>
        <end position="342"/>
    </location>
</feature>
<comment type="subunit">
    <text evidence="16">Core subunit of respiratory chain NADH dehydrogenase (Complex I) which is composed of 45 different subunits. Interacts with TMEM242.</text>
</comment>
<feature type="transmembrane region" description="Helical" evidence="18">
    <location>
        <begin position="277"/>
        <end position="294"/>
    </location>
</feature>
<gene>
    <name evidence="21" type="primary">ND2</name>
</gene>